<dbReference type="EMBL" id="LR798241">
    <property type="protein sequence ID" value="CAB5214224.1"/>
    <property type="molecule type" value="Genomic_DNA"/>
</dbReference>
<organism evidence="1">
    <name type="scientific">uncultured Caudovirales phage</name>
    <dbReference type="NCBI Taxonomy" id="2100421"/>
    <lineage>
        <taxon>Viruses</taxon>
        <taxon>Duplodnaviria</taxon>
        <taxon>Heunggongvirae</taxon>
        <taxon>Uroviricota</taxon>
        <taxon>Caudoviricetes</taxon>
        <taxon>Peduoviridae</taxon>
        <taxon>Maltschvirus</taxon>
        <taxon>Maltschvirus maltsch</taxon>
    </lineage>
</organism>
<sequence>MTPHEPTEKTRAQAQSAAGLGLPHEQIGALLGISDVTLRKYYDVELALGKATASASIAKTLFNKAMAGDTTAMIWWTKAQMAWGETNTTKLANPDGTPIEGIMVSFVKANEPST</sequence>
<gene>
    <name evidence="1" type="ORF">UFOVP195_38</name>
</gene>
<name>A0A6J7WGY7_9CAUD</name>
<accession>A0A6J7WGY7</accession>
<reference evidence="1" key="1">
    <citation type="submission" date="2020-05" db="EMBL/GenBank/DDBJ databases">
        <authorList>
            <person name="Chiriac C."/>
            <person name="Salcher M."/>
            <person name="Ghai R."/>
            <person name="Kavagutti S V."/>
        </authorList>
    </citation>
    <scope>NUCLEOTIDE SEQUENCE</scope>
</reference>
<proteinExistence type="predicted"/>
<evidence type="ECO:0000313" key="1">
    <source>
        <dbReference type="EMBL" id="CAB5214224.1"/>
    </source>
</evidence>
<protein>
    <submittedName>
        <fullName evidence="1">Uncharacterized protein</fullName>
    </submittedName>
</protein>